<accession>A0A090PXG4</accession>
<keyword evidence="2" id="KW-1185">Reference proteome</keyword>
<sequence>MKTSYNDFLNYLWKEIINTYYPRGIAYSSNDFVELSEWIGYWEEFDESTFSKIYVDQHFKSIRYKNKFSKNCKKTIHR</sequence>
<dbReference type="Proteomes" id="UP000029221">
    <property type="component" value="Unassembled WGS sequence"/>
</dbReference>
<organism evidence="1 2">
    <name type="scientific">Nonlabens tegetincola</name>
    <dbReference type="NCBI Taxonomy" id="323273"/>
    <lineage>
        <taxon>Bacteria</taxon>
        <taxon>Pseudomonadati</taxon>
        <taxon>Bacteroidota</taxon>
        <taxon>Flavobacteriia</taxon>
        <taxon>Flavobacteriales</taxon>
        <taxon>Flavobacteriaceae</taxon>
        <taxon>Nonlabens</taxon>
    </lineage>
</organism>
<gene>
    <name evidence="1" type="ORF">JCM19294_2301</name>
</gene>
<evidence type="ECO:0000313" key="2">
    <source>
        <dbReference type="Proteomes" id="UP000029221"/>
    </source>
</evidence>
<protein>
    <submittedName>
        <fullName evidence="1">Uncharacterized protein</fullName>
    </submittedName>
</protein>
<name>A0A090PXG4_9FLAO</name>
<evidence type="ECO:0000313" key="1">
    <source>
        <dbReference type="EMBL" id="GAK95519.1"/>
    </source>
</evidence>
<reference evidence="1" key="1">
    <citation type="journal article" date="2014" name="Genome Announc.">
        <title>Draft Genome Sequences of Marine Flavobacterium Nonlabens Strains NR17, NR24, NR27, NR32, NR33, and Ara13.</title>
        <authorList>
            <person name="Nakanishi M."/>
            <person name="Meirelles P."/>
            <person name="Suzuki R."/>
            <person name="Takatani N."/>
            <person name="Mino S."/>
            <person name="Suda W."/>
            <person name="Oshima K."/>
            <person name="Hattori M."/>
            <person name="Ohkuma M."/>
            <person name="Hosokawa M."/>
            <person name="Miyashita K."/>
            <person name="Thompson F.L."/>
            <person name="Niwa A."/>
            <person name="Sawabe T."/>
            <person name="Sawabe T."/>
        </authorList>
    </citation>
    <scope>NUCLEOTIDE SEQUENCE [LARGE SCALE GENOMIC DNA]</scope>
    <source>
        <strain evidence="1">JCM 19294</strain>
    </source>
</reference>
<dbReference type="EMBL" id="BBML01000001">
    <property type="protein sequence ID" value="GAK95519.1"/>
    <property type="molecule type" value="Genomic_DNA"/>
</dbReference>
<proteinExistence type="predicted"/>
<comment type="caution">
    <text evidence="1">The sequence shown here is derived from an EMBL/GenBank/DDBJ whole genome shotgun (WGS) entry which is preliminary data.</text>
</comment>
<dbReference type="AlphaFoldDB" id="A0A090PXG4"/>